<protein>
    <recommendedName>
        <fullName evidence="3">TIGR03756 family integrating conjugative element protein</fullName>
    </recommendedName>
</protein>
<dbReference type="NCBIfam" id="TIGR03756">
    <property type="entry name" value="conj_TIGR03756"/>
    <property type="match status" value="1"/>
</dbReference>
<dbReference type="KEGG" id="ppf:Pput_2953"/>
<dbReference type="HOGENOM" id="CLU_052140_0_0_6"/>
<dbReference type="EMBL" id="CP000712">
    <property type="protein sequence ID" value="ABQ79081.1"/>
    <property type="molecule type" value="Genomic_DNA"/>
</dbReference>
<reference evidence="2" key="1">
    <citation type="submission" date="2007-05" db="EMBL/GenBank/DDBJ databases">
        <title>Complete sequence of Pseudomonas putida F1.</title>
        <authorList>
            <consortium name="US DOE Joint Genome Institute"/>
            <person name="Copeland A."/>
            <person name="Lucas S."/>
            <person name="Lapidus A."/>
            <person name="Barry K."/>
            <person name="Detter J.C."/>
            <person name="Glavina del Rio T."/>
            <person name="Hammon N."/>
            <person name="Israni S."/>
            <person name="Dalin E."/>
            <person name="Tice H."/>
            <person name="Pitluck S."/>
            <person name="Chain P."/>
            <person name="Malfatti S."/>
            <person name="Shin M."/>
            <person name="Vergez L."/>
            <person name="Schmutz J."/>
            <person name="Larimer F."/>
            <person name="Land M."/>
            <person name="Hauser L."/>
            <person name="Kyrpides N."/>
            <person name="Lykidis A."/>
            <person name="Parales R."/>
            <person name="Richardson P."/>
        </authorList>
    </citation>
    <scope>NUCLEOTIDE SEQUENCE [LARGE SCALE GENOMIC DNA]</scope>
    <source>
        <strain evidence="2">F1</strain>
    </source>
</reference>
<dbReference type="AlphaFoldDB" id="A5W4M1"/>
<evidence type="ECO:0000256" key="1">
    <source>
        <dbReference type="SAM" id="MobiDB-lite"/>
    </source>
</evidence>
<evidence type="ECO:0000313" key="2">
    <source>
        <dbReference type="EMBL" id="ABQ79081.1"/>
    </source>
</evidence>
<evidence type="ECO:0008006" key="3">
    <source>
        <dbReference type="Google" id="ProtNLM"/>
    </source>
</evidence>
<dbReference type="InterPro" id="IPR026331">
    <property type="entry name" value="PFL_4710"/>
</dbReference>
<sequence precursor="true">MLKLGAWMHTAATCRALPMNVTVFTRSKAPKSRKARRGRAFTATALLVAAEQCLALTTPTVIASVTSLQCLEYRVVGICYWLLCTPFGCTVRTSPKIRHFIPELVVSSYADTGANPWSEMSALSTPTPASQGGGNLITPSPQRDNLPRFKNVDGIGHPGGAALTALAHTLGYACPSGAVPFAPYYLSTLDPLAWRQAIPESVYPQALVPGMREIGNQALGDMWGSVYPRHGFLVQPDDFKAAAVMAQRASDFITRVGQPHVYLPLQPMPAPGYWPPQPVMENNVNNHRWQLLVPVIQNTCAIFPSPTIQSADGAYAWSLWRPYRCCQRMGQTFLFSIDFDGGQ</sequence>
<feature type="region of interest" description="Disordered" evidence="1">
    <location>
        <begin position="123"/>
        <end position="143"/>
    </location>
</feature>
<gene>
    <name evidence="2" type="ordered locus">Pput_2953</name>
</gene>
<dbReference type="InterPro" id="IPR009649">
    <property type="entry name" value="TraU"/>
</dbReference>
<organism evidence="2">
    <name type="scientific">Pseudomonas putida (strain ATCC 700007 / DSM 6899 / JCM 31910 / BCRC 17059 / LMG 24140 / F1)</name>
    <dbReference type="NCBI Taxonomy" id="351746"/>
    <lineage>
        <taxon>Bacteria</taxon>
        <taxon>Pseudomonadati</taxon>
        <taxon>Pseudomonadota</taxon>
        <taxon>Gammaproteobacteria</taxon>
        <taxon>Pseudomonadales</taxon>
        <taxon>Pseudomonadaceae</taxon>
        <taxon>Pseudomonas</taxon>
    </lineage>
</organism>
<dbReference type="eggNOG" id="ENOG502Z7HX">
    <property type="taxonomic scope" value="Bacteria"/>
</dbReference>
<dbReference type="Pfam" id="PF06834">
    <property type="entry name" value="TraU"/>
    <property type="match status" value="1"/>
</dbReference>
<proteinExistence type="predicted"/>
<accession>A5W4M1</accession>
<name>A5W4M1_PSEP1</name>